<feature type="compositionally biased region" description="Basic and acidic residues" evidence="1">
    <location>
        <begin position="22"/>
        <end position="34"/>
    </location>
</feature>
<protein>
    <submittedName>
        <fullName evidence="2">Uncharacterized protein</fullName>
    </submittedName>
</protein>
<evidence type="ECO:0000256" key="1">
    <source>
        <dbReference type="SAM" id="MobiDB-lite"/>
    </source>
</evidence>
<feature type="region of interest" description="Disordered" evidence="1">
    <location>
        <begin position="1"/>
        <end position="37"/>
    </location>
</feature>
<reference evidence="2 3" key="1">
    <citation type="submission" date="2018-10" db="EMBL/GenBank/DDBJ databases">
        <title>Phylogenomics of Brevibacillus.</title>
        <authorList>
            <person name="Dunlap C."/>
        </authorList>
    </citation>
    <scope>NUCLEOTIDE SEQUENCE [LARGE SCALE GENOMIC DNA]</scope>
    <source>
        <strain evidence="2 3">JCM 15716</strain>
    </source>
</reference>
<evidence type="ECO:0000313" key="2">
    <source>
        <dbReference type="EMBL" id="RNB92445.1"/>
    </source>
</evidence>
<dbReference type="Proteomes" id="UP000271031">
    <property type="component" value="Unassembled WGS sequence"/>
</dbReference>
<organism evidence="2 3">
    <name type="scientific">Brevibacillus fluminis</name>
    <dbReference type="NCBI Taxonomy" id="511487"/>
    <lineage>
        <taxon>Bacteria</taxon>
        <taxon>Bacillati</taxon>
        <taxon>Bacillota</taxon>
        <taxon>Bacilli</taxon>
        <taxon>Bacillales</taxon>
        <taxon>Paenibacillaceae</taxon>
        <taxon>Brevibacillus</taxon>
    </lineage>
</organism>
<dbReference type="EMBL" id="RHHQ01000003">
    <property type="protein sequence ID" value="RNB92445.1"/>
    <property type="molecule type" value="Genomic_DNA"/>
</dbReference>
<keyword evidence="3" id="KW-1185">Reference proteome</keyword>
<comment type="caution">
    <text evidence="2">The sequence shown here is derived from an EMBL/GenBank/DDBJ whole genome shotgun (WGS) entry which is preliminary data.</text>
</comment>
<sequence>MVERGFSGKSYASAVTMPAGGRGERLRGKTETAPKSHTLRGGCISMMMLDAKDVSIFPLRLVGIVKASAPLFPENPFAADGIIL</sequence>
<name>A0A3M8DY25_9BACL</name>
<gene>
    <name evidence="2" type="ORF">EDM56_01725</name>
</gene>
<proteinExistence type="predicted"/>
<evidence type="ECO:0000313" key="3">
    <source>
        <dbReference type="Proteomes" id="UP000271031"/>
    </source>
</evidence>
<accession>A0A3M8DY25</accession>
<dbReference type="AlphaFoldDB" id="A0A3M8DY25"/>